<sequence length="166" mass="17966">MKTNKGFISAGLIIILVLVIAGVGYLILQQKNNPTTLGENEPKVEENLPKETELVCGIFVEKPASGEELIIGNNFQVKGYVNGCNWTAFEAEAAVISIEDANGNIVMEKKPIPVSGEWMQLPAYFDSIFIPNLPATTGTGFVIFENEDASGENPQTFKVPVVFGTD</sequence>
<keyword evidence="1" id="KW-1133">Transmembrane helix</keyword>
<dbReference type="Proteomes" id="UP000182253">
    <property type="component" value="Unassembled WGS sequence"/>
</dbReference>
<name>A0A1F6UWS4_9BACT</name>
<dbReference type="AlphaFoldDB" id="A0A1F6UWS4"/>
<dbReference type="STRING" id="1801735.A2645_01010"/>
<reference evidence="2 3" key="1">
    <citation type="journal article" date="2016" name="Nat. Commun.">
        <title>Thousands of microbial genomes shed light on interconnected biogeochemical processes in an aquifer system.</title>
        <authorList>
            <person name="Anantharaman K."/>
            <person name="Brown C.T."/>
            <person name="Hug L.A."/>
            <person name="Sharon I."/>
            <person name="Castelle C.J."/>
            <person name="Probst A.J."/>
            <person name="Thomas B.C."/>
            <person name="Singh A."/>
            <person name="Wilkins M.J."/>
            <person name="Karaoz U."/>
            <person name="Brodie E.L."/>
            <person name="Williams K.H."/>
            <person name="Hubbard S.S."/>
            <person name="Banfield J.F."/>
        </authorList>
    </citation>
    <scope>NUCLEOTIDE SEQUENCE [LARGE SCALE GENOMIC DNA]</scope>
</reference>
<evidence type="ECO:0000256" key="1">
    <source>
        <dbReference type="SAM" id="Phobius"/>
    </source>
</evidence>
<proteinExistence type="predicted"/>
<feature type="transmembrane region" description="Helical" evidence="1">
    <location>
        <begin position="6"/>
        <end position="28"/>
    </location>
</feature>
<protein>
    <recommendedName>
        <fullName evidence="4">Bacterial spore germination immunoglobulin-like domain-containing protein</fullName>
    </recommendedName>
</protein>
<dbReference type="EMBL" id="MFTL01000008">
    <property type="protein sequence ID" value="OGI61812.1"/>
    <property type="molecule type" value="Genomic_DNA"/>
</dbReference>
<gene>
    <name evidence="2" type="ORF">A2645_01010</name>
</gene>
<evidence type="ECO:0000313" key="2">
    <source>
        <dbReference type="EMBL" id="OGI61812.1"/>
    </source>
</evidence>
<evidence type="ECO:0000313" key="3">
    <source>
        <dbReference type="Proteomes" id="UP000182253"/>
    </source>
</evidence>
<comment type="caution">
    <text evidence="2">The sequence shown here is derived from an EMBL/GenBank/DDBJ whole genome shotgun (WGS) entry which is preliminary data.</text>
</comment>
<organism evidence="2 3">
    <name type="scientific">Candidatus Nomurabacteria bacterium RIFCSPHIGHO2_01_FULL_39_9</name>
    <dbReference type="NCBI Taxonomy" id="1801735"/>
    <lineage>
        <taxon>Bacteria</taxon>
        <taxon>Candidatus Nomuraibacteriota</taxon>
    </lineage>
</organism>
<accession>A0A1F6UWS4</accession>
<keyword evidence="1" id="KW-0472">Membrane</keyword>
<evidence type="ECO:0008006" key="4">
    <source>
        <dbReference type="Google" id="ProtNLM"/>
    </source>
</evidence>
<keyword evidence="1" id="KW-0812">Transmembrane</keyword>